<feature type="compositionally biased region" description="Pro residues" evidence="1">
    <location>
        <begin position="1"/>
        <end position="14"/>
    </location>
</feature>
<keyword evidence="4" id="KW-1185">Reference proteome</keyword>
<evidence type="ECO:0000256" key="2">
    <source>
        <dbReference type="SAM" id="Phobius"/>
    </source>
</evidence>
<protein>
    <submittedName>
        <fullName evidence="3">Uncharacterized protein</fullName>
    </submittedName>
</protein>
<reference evidence="3 4" key="1">
    <citation type="submission" date="2019-10" db="EMBL/GenBank/DDBJ databases">
        <title>Rubrobacter sp nov SCSIO 52090 isolated from a deep-sea sediment in the South China Sea.</title>
        <authorList>
            <person name="Chen R.W."/>
        </authorList>
    </citation>
    <scope>NUCLEOTIDE SEQUENCE [LARGE SCALE GENOMIC DNA]</scope>
    <source>
        <strain evidence="3 4">SCSIO 52909</strain>
        <plasmid evidence="3 4">unnamed1</plasmid>
    </source>
</reference>
<keyword evidence="3" id="KW-0614">Plasmid</keyword>
<dbReference type="EMBL" id="CP045120">
    <property type="protein sequence ID" value="QIN85493.1"/>
    <property type="molecule type" value="Genomic_DNA"/>
</dbReference>
<gene>
    <name evidence="3" type="ORF">GBA63_22610</name>
</gene>
<geneLocation type="plasmid" evidence="3 4">
    <name>unnamed1</name>
</geneLocation>
<keyword evidence="2" id="KW-0812">Transmembrane</keyword>
<feature type="transmembrane region" description="Helical" evidence="2">
    <location>
        <begin position="29"/>
        <end position="48"/>
    </location>
</feature>
<dbReference type="KEGG" id="rub:GBA63_22610"/>
<dbReference type="AlphaFoldDB" id="A0A6G8QGC1"/>
<keyword evidence="2" id="KW-1133">Transmembrane helix</keyword>
<evidence type="ECO:0000313" key="4">
    <source>
        <dbReference type="Proteomes" id="UP000501452"/>
    </source>
</evidence>
<name>A0A6G8QGC1_9ACTN</name>
<dbReference type="RefSeq" id="WP_166180851.1">
    <property type="nucleotide sequence ID" value="NZ_CP045120.1"/>
</dbReference>
<accession>A0A6G8QGC1</accession>
<keyword evidence="2" id="KW-0472">Membrane</keyword>
<feature type="transmembrane region" description="Helical" evidence="2">
    <location>
        <begin position="92"/>
        <end position="111"/>
    </location>
</feature>
<dbReference type="Proteomes" id="UP000501452">
    <property type="component" value="Plasmid unnamed1"/>
</dbReference>
<feature type="region of interest" description="Disordered" evidence="1">
    <location>
        <begin position="1"/>
        <end position="20"/>
    </location>
</feature>
<evidence type="ECO:0000313" key="3">
    <source>
        <dbReference type="EMBL" id="QIN85493.1"/>
    </source>
</evidence>
<feature type="transmembrane region" description="Helical" evidence="2">
    <location>
        <begin position="55"/>
        <end position="72"/>
    </location>
</feature>
<proteinExistence type="predicted"/>
<sequence>MPPADEPYHSPPADPRGYRPERRERADSYWTFLILGLATPFLLAVFLYPLAWYPVWYVVLPVVGLVASLLRWAQPAAPPPGGPMPWDLGPILSSQVALTWAVAILVAWFVLSRITGAGPAGRRIAQPEEDSAADCAWRSWRRSCWRSSGPTACSRPDPSRSLRLPGVLQ</sequence>
<organism evidence="3 4">
    <name type="scientific">Rubrobacter tropicus</name>
    <dbReference type="NCBI Taxonomy" id="2653851"/>
    <lineage>
        <taxon>Bacteria</taxon>
        <taxon>Bacillati</taxon>
        <taxon>Actinomycetota</taxon>
        <taxon>Rubrobacteria</taxon>
        <taxon>Rubrobacterales</taxon>
        <taxon>Rubrobacteraceae</taxon>
        <taxon>Rubrobacter</taxon>
    </lineage>
</organism>
<evidence type="ECO:0000256" key="1">
    <source>
        <dbReference type="SAM" id="MobiDB-lite"/>
    </source>
</evidence>